<feature type="compositionally biased region" description="Polar residues" evidence="1">
    <location>
        <begin position="78"/>
        <end position="87"/>
    </location>
</feature>
<organism evidence="2 3">
    <name type="scientific">Sphagnum troendelagicum</name>
    <dbReference type="NCBI Taxonomy" id="128251"/>
    <lineage>
        <taxon>Eukaryota</taxon>
        <taxon>Viridiplantae</taxon>
        <taxon>Streptophyta</taxon>
        <taxon>Embryophyta</taxon>
        <taxon>Bryophyta</taxon>
        <taxon>Sphagnophytina</taxon>
        <taxon>Sphagnopsida</taxon>
        <taxon>Sphagnales</taxon>
        <taxon>Sphagnaceae</taxon>
        <taxon>Sphagnum</taxon>
    </lineage>
</organism>
<feature type="compositionally biased region" description="Polar residues" evidence="1">
    <location>
        <begin position="226"/>
        <end position="235"/>
    </location>
</feature>
<proteinExistence type="predicted"/>
<gene>
    <name evidence="2" type="ORF">CSSPTR1EN2_LOCUS6168</name>
</gene>
<dbReference type="Proteomes" id="UP001497512">
    <property type="component" value="Chromosome 13"/>
</dbReference>
<evidence type="ECO:0000313" key="3">
    <source>
        <dbReference type="Proteomes" id="UP001497512"/>
    </source>
</evidence>
<keyword evidence="3" id="KW-1185">Reference proteome</keyword>
<sequence length="401" mass="38665">MDGATTTGMHGQNYNAANQGAEPVTDQKRSLTDKVKGLLGGNKHHPNDGTAATDQAGTGTTEPAQTQGGTYGDAATGANETQGTGSNVGCFDKIKGKVGMGHAGVTGSGLAADQNPEGAAYGTNATGPAAAGGVARRSESSPYGSTGVGPTSGTRTGFDSTAASGPGTDTGYARRSESSPYGASGVGPTSGTTQPGSGPPGSAGGYGQGQDVRTAASPYDAAGANPQGNFNPQDGTGSGAPPTGRPGYDNNRQTATGTGYTGDAPAGAAGYYNNNNQQTETGYTGAGAPAGAAGYDNNNNQQTGTGYTGAGAPGAGGGGYGGGGNNQSTGPSGGWPQPTPPGGVSHAPQGGPAAGTTTFTDPHGNGNVKKEGFVSKIMDKIHSPRTKAQPTANAPGGNGPY</sequence>
<dbReference type="EMBL" id="OZ019905">
    <property type="protein sequence ID" value="CAK9201960.1"/>
    <property type="molecule type" value="Genomic_DNA"/>
</dbReference>
<name>A0ABP0TQF7_9BRYO</name>
<feature type="region of interest" description="Disordered" evidence="1">
    <location>
        <begin position="1"/>
        <end position="87"/>
    </location>
</feature>
<feature type="compositionally biased region" description="Basic and acidic residues" evidence="1">
    <location>
        <begin position="25"/>
        <end position="36"/>
    </location>
</feature>
<feature type="compositionally biased region" description="Basic and acidic residues" evidence="1">
    <location>
        <begin position="368"/>
        <end position="382"/>
    </location>
</feature>
<evidence type="ECO:0000256" key="1">
    <source>
        <dbReference type="SAM" id="MobiDB-lite"/>
    </source>
</evidence>
<feature type="compositionally biased region" description="Gly residues" evidence="1">
    <location>
        <begin position="199"/>
        <end position="208"/>
    </location>
</feature>
<accession>A0ABP0TQF7</accession>
<evidence type="ECO:0008006" key="4">
    <source>
        <dbReference type="Google" id="ProtNLM"/>
    </source>
</evidence>
<reference evidence="2" key="1">
    <citation type="submission" date="2024-02" db="EMBL/GenBank/DDBJ databases">
        <authorList>
            <consortium name="ELIXIR-Norway"/>
            <consortium name="Elixir Norway"/>
        </authorList>
    </citation>
    <scope>NUCLEOTIDE SEQUENCE</scope>
</reference>
<feature type="region of interest" description="Disordered" evidence="1">
    <location>
        <begin position="129"/>
        <end position="401"/>
    </location>
</feature>
<feature type="compositionally biased region" description="Low complexity" evidence="1">
    <location>
        <begin position="253"/>
        <end position="305"/>
    </location>
</feature>
<feature type="compositionally biased region" description="Low complexity" evidence="1">
    <location>
        <begin position="48"/>
        <end position="61"/>
    </location>
</feature>
<feature type="compositionally biased region" description="Polar residues" evidence="1">
    <location>
        <begin position="140"/>
        <end position="163"/>
    </location>
</feature>
<evidence type="ECO:0000313" key="2">
    <source>
        <dbReference type="EMBL" id="CAK9201960.1"/>
    </source>
</evidence>
<feature type="compositionally biased region" description="Gly residues" evidence="1">
    <location>
        <begin position="306"/>
        <end position="325"/>
    </location>
</feature>
<feature type="compositionally biased region" description="Low complexity" evidence="1">
    <location>
        <begin position="186"/>
        <end position="196"/>
    </location>
</feature>
<feature type="compositionally biased region" description="Polar residues" evidence="1">
    <location>
        <begin position="1"/>
        <end position="18"/>
    </location>
</feature>
<protein>
    <recommendedName>
        <fullName evidence="4">Dehydrin</fullName>
    </recommendedName>
</protein>